<organism evidence="3 4">
    <name type="scientific">Streptoalloteichus tenebrarius (strain ATCC 17920 / DSM 40477 / JCM 4838 / CBS 697.72 / NBRC 16177 / NCIMB 11028 / NRRL B-12390 / A12253. 1 / ISP 5477)</name>
    <name type="common">Streptomyces tenebrarius</name>
    <dbReference type="NCBI Taxonomy" id="1933"/>
    <lineage>
        <taxon>Bacteria</taxon>
        <taxon>Bacillati</taxon>
        <taxon>Actinomycetota</taxon>
        <taxon>Actinomycetes</taxon>
        <taxon>Pseudonocardiales</taxon>
        <taxon>Pseudonocardiaceae</taxon>
        <taxon>Streptoalloteichus</taxon>
    </lineage>
</organism>
<comment type="caution">
    <text evidence="3">The sequence shown here is derived from an EMBL/GenBank/DDBJ whole genome shotgun (WGS) entry which is preliminary data.</text>
</comment>
<sequence>MRKPRRAPRAAGPLLGVVLLAACGNADGSPQQEPPPAPSASGQPSASKKQDRPASAVALQVDRARQSQGVVASGGPSAPYNYGPTVLQEGGRYRVWWCSQLPGAGPAGDDVLHAESTSIDGPFAAAGGAPAVPVFSGSGSGFDGMHTCDPSVIKVDGTYYLYYTGAASDDHAHGNAIGVASSPDGLTWTRMANGQPIVTPAGDTVRKNAYGAGQPSALYLDGWFYLMFTDTSAKGAGWNGAGQFVLRAKDPAFQTGVQALGQSGFTAVTSEKAPRARSIVDAFSADWMWVDALDAFAIAHQTEQGTTITFWDRDFTRNPYQPLVVKGPWREGPGLVRRADGHAPVSREDPCGRVPIDVLRATRTVSVPQEVPTDLAHFGLEVHGVNACRDRGRAAEVLEGFAVPSPERTVDLVVGGGFVRVERRSVASALAVRVLDHRPAILEELPVTARMSAGVPAVRAPGRPLGMLLDDGRLWLVGSEQVAALNSSPVSEVSEERWRQYPSAPNLAALR</sequence>
<feature type="region of interest" description="Disordered" evidence="1">
    <location>
        <begin position="25"/>
        <end position="80"/>
    </location>
</feature>
<name>A0ABT1HSD2_STRSD</name>
<dbReference type="Gene3D" id="2.115.10.20">
    <property type="entry name" value="Glycosyl hydrolase domain, family 43"/>
    <property type="match status" value="2"/>
</dbReference>
<accession>A0ABT1HSD2</accession>
<proteinExistence type="predicted"/>
<evidence type="ECO:0000313" key="3">
    <source>
        <dbReference type="EMBL" id="MCP2258435.1"/>
    </source>
</evidence>
<feature type="chain" id="PRO_5045208498" description="Beta-xylosidase" evidence="2">
    <location>
        <begin position="29"/>
        <end position="511"/>
    </location>
</feature>
<evidence type="ECO:0000256" key="1">
    <source>
        <dbReference type="SAM" id="MobiDB-lite"/>
    </source>
</evidence>
<dbReference type="Proteomes" id="UP001205311">
    <property type="component" value="Unassembled WGS sequence"/>
</dbReference>
<reference evidence="3 4" key="1">
    <citation type="submission" date="2022-06" db="EMBL/GenBank/DDBJ databases">
        <title>Genomic Encyclopedia of Archaeal and Bacterial Type Strains, Phase II (KMG-II): from individual species to whole genera.</title>
        <authorList>
            <person name="Goeker M."/>
        </authorList>
    </citation>
    <scope>NUCLEOTIDE SEQUENCE [LARGE SCALE GENOMIC DNA]</scope>
    <source>
        <strain evidence="3 4">DSM 40477</strain>
    </source>
</reference>
<keyword evidence="2" id="KW-0732">Signal</keyword>
<protein>
    <recommendedName>
        <fullName evidence="5">Beta-xylosidase</fullName>
    </recommendedName>
</protein>
<dbReference type="PROSITE" id="PS51257">
    <property type="entry name" value="PROKAR_LIPOPROTEIN"/>
    <property type="match status" value="1"/>
</dbReference>
<gene>
    <name evidence="3" type="ORF">LX15_002129</name>
</gene>
<dbReference type="RefSeq" id="WP_253669353.1">
    <property type="nucleotide sequence ID" value="NZ_JAMTCP010000008.1"/>
</dbReference>
<evidence type="ECO:0000256" key="2">
    <source>
        <dbReference type="SAM" id="SignalP"/>
    </source>
</evidence>
<dbReference type="InterPro" id="IPR023296">
    <property type="entry name" value="Glyco_hydro_beta-prop_sf"/>
</dbReference>
<feature type="signal peptide" evidence="2">
    <location>
        <begin position="1"/>
        <end position="28"/>
    </location>
</feature>
<dbReference type="SUPFAM" id="SSF75005">
    <property type="entry name" value="Arabinanase/levansucrase/invertase"/>
    <property type="match status" value="1"/>
</dbReference>
<keyword evidence="4" id="KW-1185">Reference proteome</keyword>
<dbReference type="EMBL" id="JAMTCP010000008">
    <property type="protein sequence ID" value="MCP2258435.1"/>
    <property type="molecule type" value="Genomic_DNA"/>
</dbReference>
<evidence type="ECO:0008006" key="5">
    <source>
        <dbReference type="Google" id="ProtNLM"/>
    </source>
</evidence>
<evidence type="ECO:0000313" key="4">
    <source>
        <dbReference type="Proteomes" id="UP001205311"/>
    </source>
</evidence>